<evidence type="ECO:0000256" key="7">
    <source>
        <dbReference type="SAM" id="Phobius"/>
    </source>
</evidence>
<dbReference type="NCBIfam" id="TIGR00797">
    <property type="entry name" value="matE"/>
    <property type="match status" value="1"/>
</dbReference>
<keyword evidence="2" id="KW-0813">Transport</keyword>
<dbReference type="InterPro" id="IPR002528">
    <property type="entry name" value="MATE_fam"/>
</dbReference>
<evidence type="ECO:0000256" key="4">
    <source>
        <dbReference type="ARBA" id="ARBA00022692"/>
    </source>
</evidence>
<feature type="transmembrane region" description="Helical" evidence="7">
    <location>
        <begin position="20"/>
        <end position="48"/>
    </location>
</feature>
<feature type="transmembrane region" description="Helical" evidence="7">
    <location>
        <begin position="380"/>
        <end position="400"/>
    </location>
</feature>
<feature type="transmembrane region" description="Helical" evidence="7">
    <location>
        <begin position="252"/>
        <end position="271"/>
    </location>
</feature>
<feature type="transmembrane region" description="Helical" evidence="7">
    <location>
        <begin position="439"/>
        <end position="460"/>
    </location>
</feature>
<feature type="transmembrane region" description="Helical" evidence="7">
    <location>
        <begin position="209"/>
        <end position="231"/>
    </location>
</feature>
<keyword evidence="4 7" id="KW-0812">Transmembrane</keyword>
<evidence type="ECO:0000256" key="3">
    <source>
        <dbReference type="ARBA" id="ARBA00022475"/>
    </source>
</evidence>
<feature type="transmembrane region" description="Helical" evidence="7">
    <location>
        <begin position="412"/>
        <end position="433"/>
    </location>
</feature>
<evidence type="ECO:0000256" key="6">
    <source>
        <dbReference type="ARBA" id="ARBA00023136"/>
    </source>
</evidence>
<feature type="transmembrane region" description="Helical" evidence="7">
    <location>
        <begin position="183"/>
        <end position="203"/>
    </location>
</feature>
<dbReference type="PIRSF" id="PIRSF006603">
    <property type="entry name" value="DinF"/>
    <property type="match status" value="1"/>
</dbReference>
<comment type="subcellular location">
    <subcellularLocation>
        <location evidence="1">Cell membrane</location>
        <topology evidence="1">Multi-pass membrane protein</topology>
    </subcellularLocation>
</comment>
<sequence>MAMARGLPREIDVKYREAILNGPIISTFLYLGLPLLLVRIVQDVYGIVDAFWLSRYSQYAMAVPRQVWPSYTLFTSFIMSFTSANLALLSQYVGAKMYDMVNDVVRRMLFVIFVGGGVSGFLFFLASQYLFRYLVGVPLEILADVIGYARVMAIDAVFLGINLSLATLVQSLGDTRIAAISQVVGAIANVFLDPIFIYGVYIVPTMGAVGAAIATVLSKVVSMGVLITAIVRRYRWIRIGVTHRLDRYYIATTLRIAIPLLVMNISNSIAFNLQNRLVNTFGIIATTAFSVGFILFELANTSLWGLTEGIAIMVGQNLGAGNIERSRSIARKTSLFIFVSVAISSVAMYLARDYIASVFITGQNVEKEVVDGIYLEYNRFVSATLWTLAFFGLTFSAMSIGRGSGHTLMPTIINMVRLWGIRIGLGYALALGLNLNTMGIYIAFALSNIIGGAMSILWIYNGSWAKSIIKKPVPKPEPTHTYGQIKSTK</sequence>
<feature type="transmembrane region" description="Helical" evidence="7">
    <location>
        <begin position="68"/>
        <end position="88"/>
    </location>
</feature>
<evidence type="ECO:0000256" key="2">
    <source>
        <dbReference type="ARBA" id="ARBA00022448"/>
    </source>
</evidence>
<dbReference type="PANTHER" id="PTHR43549:SF2">
    <property type="entry name" value="MULTIDRUG RESISTANCE PROTEIN NORM-RELATED"/>
    <property type="match status" value="1"/>
</dbReference>
<feature type="transmembrane region" description="Helical" evidence="7">
    <location>
        <begin position="109"/>
        <end position="131"/>
    </location>
</feature>
<dbReference type="GO" id="GO:0005886">
    <property type="term" value="C:plasma membrane"/>
    <property type="evidence" value="ECO:0007669"/>
    <property type="project" value="UniProtKB-SubCell"/>
</dbReference>
<gene>
    <name evidence="8" type="ORF">ENT87_02905</name>
    <name evidence="9" type="ORF">ENU30_06170</name>
</gene>
<proteinExistence type="predicted"/>
<evidence type="ECO:0000313" key="8">
    <source>
        <dbReference type="EMBL" id="HGN36483.1"/>
    </source>
</evidence>
<dbReference type="GO" id="GO:0042910">
    <property type="term" value="F:xenobiotic transmembrane transporter activity"/>
    <property type="evidence" value="ECO:0007669"/>
    <property type="project" value="InterPro"/>
</dbReference>
<dbReference type="AlphaFoldDB" id="A0A7J3I770"/>
<dbReference type="EMBL" id="DTAI01000081">
    <property type="protein sequence ID" value="HGN36483.1"/>
    <property type="molecule type" value="Genomic_DNA"/>
</dbReference>
<organism evidence="8">
    <name type="scientific">Ignisphaera aggregans</name>
    <dbReference type="NCBI Taxonomy" id="334771"/>
    <lineage>
        <taxon>Archaea</taxon>
        <taxon>Thermoproteota</taxon>
        <taxon>Thermoprotei</taxon>
        <taxon>Desulfurococcales</taxon>
        <taxon>Desulfurococcaceae</taxon>
        <taxon>Ignisphaera</taxon>
    </lineage>
</organism>
<keyword evidence="6 7" id="KW-0472">Membrane</keyword>
<protein>
    <submittedName>
        <fullName evidence="8">MATE family efflux transporter</fullName>
    </submittedName>
</protein>
<dbReference type="GO" id="GO:0015297">
    <property type="term" value="F:antiporter activity"/>
    <property type="evidence" value="ECO:0007669"/>
    <property type="project" value="InterPro"/>
</dbReference>
<dbReference type="EMBL" id="DTBZ01000114">
    <property type="protein sequence ID" value="HGQ18541.1"/>
    <property type="molecule type" value="Genomic_DNA"/>
</dbReference>
<comment type="caution">
    <text evidence="8">The sequence shown here is derived from an EMBL/GenBank/DDBJ whole genome shotgun (WGS) entry which is preliminary data.</text>
</comment>
<feature type="transmembrane region" description="Helical" evidence="7">
    <location>
        <begin position="151"/>
        <end position="171"/>
    </location>
</feature>
<feature type="transmembrane region" description="Helical" evidence="7">
    <location>
        <begin position="335"/>
        <end position="360"/>
    </location>
</feature>
<dbReference type="InterPro" id="IPR048279">
    <property type="entry name" value="MdtK-like"/>
</dbReference>
<feature type="transmembrane region" description="Helical" evidence="7">
    <location>
        <begin position="277"/>
        <end position="296"/>
    </location>
</feature>
<dbReference type="PANTHER" id="PTHR43549">
    <property type="entry name" value="MULTIDRUG RESISTANCE PROTEIN YPNP-RELATED"/>
    <property type="match status" value="1"/>
</dbReference>
<name>A0A7J3I770_9CREN</name>
<evidence type="ECO:0000256" key="5">
    <source>
        <dbReference type="ARBA" id="ARBA00022989"/>
    </source>
</evidence>
<evidence type="ECO:0000256" key="1">
    <source>
        <dbReference type="ARBA" id="ARBA00004651"/>
    </source>
</evidence>
<keyword evidence="3" id="KW-1003">Cell membrane</keyword>
<accession>A0A7J3I770</accession>
<dbReference type="InterPro" id="IPR052031">
    <property type="entry name" value="Membrane_Transporter-Flippase"/>
</dbReference>
<evidence type="ECO:0000313" key="9">
    <source>
        <dbReference type="EMBL" id="HGQ18541.1"/>
    </source>
</evidence>
<keyword evidence="5 7" id="KW-1133">Transmembrane helix</keyword>
<dbReference type="Pfam" id="PF01554">
    <property type="entry name" value="MatE"/>
    <property type="match status" value="2"/>
</dbReference>
<reference evidence="8" key="1">
    <citation type="journal article" date="2020" name="mSystems">
        <title>Genome- and Community-Level Interaction Insights into Carbon Utilization and Element Cycling Functions of Hydrothermarchaeota in Hydrothermal Sediment.</title>
        <authorList>
            <person name="Zhou Z."/>
            <person name="Liu Y."/>
            <person name="Xu W."/>
            <person name="Pan J."/>
            <person name="Luo Z.H."/>
            <person name="Li M."/>
        </authorList>
    </citation>
    <scope>NUCLEOTIDE SEQUENCE [LARGE SCALE GENOMIC DNA]</scope>
    <source>
        <strain evidence="8">SpSt-618</strain>
        <strain evidence="9">SpSt-657</strain>
    </source>
</reference>